<reference evidence="1" key="1">
    <citation type="submission" date="2014-11" db="EMBL/GenBank/DDBJ databases">
        <authorList>
            <person name="Amaro Gonzalez C."/>
        </authorList>
    </citation>
    <scope>NUCLEOTIDE SEQUENCE</scope>
</reference>
<accession>A0A0E9TD36</accession>
<evidence type="ECO:0000313" key="1">
    <source>
        <dbReference type="EMBL" id="JAH50790.1"/>
    </source>
</evidence>
<proteinExistence type="predicted"/>
<reference evidence="1" key="2">
    <citation type="journal article" date="2015" name="Fish Shellfish Immunol.">
        <title>Early steps in the European eel (Anguilla anguilla)-Vibrio vulnificus interaction in the gills: Role of the RtxA13 toxin.</title>
        <authorList>
            <person name="Callol A."/>
            <person name="Pajuelo D."/>
            <person name="Ebbesson L."/>
            <person name="Teles M."/>
            <person name="MacKenzie S."/>
            <person name="Amaro C."/>
        </authorList>
    </citation>
    <scope>NUCLEOTIDE SEQUENCE</scope>
</reference>
<organism evidence="1">
    <name type="scientific">Anguilla anguilla</name>
    <name type="common">European freshwater eel</name>
    <name type="synonym">Muraena anguilla</name>
    <dbReference type="NCBI Taxonomy" id="7936"/>
    <lineage>
        <taxon>Eukaryota</taxon>
        <taxon>Metazoa</taxon>
        <taxon>Chordata</taxon>
        <taxon>Craniata</taxon>
        <taxon>Vertebrata</taxon>
        <taxon>Euteleostomi</taxon>
        <taxon>Actinopterygii</taxon>
        <taxon>Neopterygii</taxon>
        <taxon>Teleostei</taxon>
        <taxon>Anguilliformes</taxon>
        <taxon>Anguillidae</taxon>
        <taxon>Anguilla</taxon>
    </lineage>
</organism>
<dbReference type="EMBL" id="GBXM01057787">
    <property type="protein sequence ID" value="JAH50790.1"/>
    <property type="molecule type" value="Transcribed_RNA"/>
</dbReference>
<dbReference type="AlphaFoldDB" id="A0A0E9TD36"/>
<name>A0A0E9TD36_ANGAN</name>
<sequence length="25" mass="2780">MESVTSAVFFKVEPFLFTTGALARM</sequence>
<protein>
    <submittedName>
        <fullName evidence="1">Uncharacterized protein</fullName>
    </submittedName>
</protein>